<dbReference type="EMBL" id="JAACJS010000012">
    <property type="protein sequence ID" value="NCI49969.1"/>
    <property type="molecule type" value="Genomic_DNA"/>
</dbReference>
<evidence type="ECO:0000256" key="2">
    <source>
        <dbReference type="PROSITE-ProRule" id="PRU00169"/>
    </source>
</evidence>
<dbReference type="PROSITE" id="PS50110">
    <property type="entry name" value="RESPONSE_REGULATORY"/>
    <property type="match status" value="1"/>
</dbReference>
<evidence type="ECO:0000313" key="5">
    <source>
        <dbReference type="Proteomes" id="UP000753802"/>
    </source>
</evidence>
<dbReference type="SUPFAM" id="SSF52172">
    <property type="entry name" value="CheY-like"/>
    <property type="match status" value="1"/>
</dbReference>
<sequence length="114" mass="12836">MKKTVLMIDDELDFCEMVKLSLARNNVTVDCANSLNEGMQRLKIWEPEALLLDNNLPDGLGWTQAASLQKLYPNMKIILLSAFEVPPYETTGIGMEFARVSKPIKMEELVGYLA</sequence>
<dbReference type="Pfam" id="PF00072">
    <property type="entry name" value="Response_reg"/>
    <property type="match status" value="1"/>
</dbReference>
<feature type="domain" description="Response regulatory" evidence="3">
    <location>
        <begin position="4"/>
        <end position="114"/>
    </location>
</feature>
<feature type="modified residue" description="4-aspartylphosphate" evidence="2">
    <location>
        <position position="53"/>
    </location>
</feature>
<dbReference type="RefSeq" id="WP_161818288.1">
    <property type="nucleotide sequence ID" value="NZ_JAACJS010000012.1"/>
</dbReference>
<keyword evidence="1 2" id="KW-0597">Phosphoprotein</keyword>
<keyword evidence="5" id="KW-1185">Reference proteome</keyword>
<proteinExistence type="predicted"/>
<name>A0ABW9ZUR0_9BACT</name>
<dbReference type="PANTHER" id="PTHR44591">
    <property type="entry name" value="STRESS RESPONSE REGULATOR PROTEIN 1"/>
    <property type="match status" value="1"/>
</dbReference>
<comment type="caution">
    <text evidence="4">The sequence shown here is derived from an EMBL/GenBank/DDBJ whole genome shotgun (WGS) entry which is preliminary data.</text>
</comment>
<protein>
    <submittedName>
        <fullName evidence="4">Response regulator</fullName>
    </submittedName>
</protein>
<dbReference type="InterPro" id="IPR050595">
    <property type="entry name" value="Bact_response_regulator"/>
</dbReference>
<dbReference type="Gene3D" id="3.40.50.2300">
    <property type="match status" value="1"/>
</dbReference>
<evidence type="ECO:0000256" key="1">
    <source>
        <dbReference type="ARBA" id="ARBA00022553"/>
    </source>
</evidence>
<dbReference type="Proteomes" id="UP000753802">
    <property type="component" value="Unassembled WGS sequence"/>
</dbReference>
<accession>A0ABW9ZUR0</accession>
<dbReference type="InterPro" id="IPR001789">
    <property type="entry name" value="Sig_transdc_resp-reg_receiver"/>
</dbReference>
<organism evidence="4 5">
    <name type="scientific">Sediminibacterium roseum</name>
    <dbReference type="NCBI Taxonomy" id="1978412"/>
    <lineage>
        <taxon>Bacteria</taxon>
        <taxon>Pseudomonadati</taxon>
        <taxon>Bacteroidota</taxon>
        <taxon>Chitinophagia</taxon>
        <taxon>Chitinophagales</taxon>
        <taxon>Chitinophagaceae</taxon>
        <taxon>Sediminibacterium</taxon>
    </lineage>
</organism>
<evidence type="ECO:0000313" key="4">
    <source>
        <dbReference type="EMBL" id="NCI49969.1"/>
    </source>
</evidence>
<gene>
    <name evidence="4" type="ORF">GWC95_08550</name>
</gene>
<dbReference type="InterPro" id="IPR011006">
    <property type="entry name" value="CheY-like_superfamily"/>
</dbReference>
<dbReference type="PANTHER" id="PTHR44591:SF3">
    <property type="entry name" value="RESPONSE REGULATORY DOMAIN-CONTAINING PROTEIN"/>
    <property type="match status" value="1"/>
</dbReference>
<reference evidence="4 5" key="1">
    <citation type="submission" date="2020-01" db="EMBL/GenBank/DDBJ databases">
        <title>Genome analysis.</title>
        <authorList>
            <person name="Wu S."/>
            <person name="Wang G."/>
        </authorList>
    </citation>
    <scope>NUCLEOTIDE SEQUENCE [LARGE SCALE GENOMIC DNA]</scope>
    <source>
        <strain evidence="4 5">SYL130</strain>
    </source>
</reference>
<evidence type="ECO:0000259" key="3">
    <source>
        <dbReference type="PROSITE" id="PS50110"/>
    </source>
</evidence>
<dbReference type="SMART" id="SM00448">
    <property type="entry name" value="REC"/>
    <property type="match status" value="1"/>
</dbReference>